<sequence>MAITWPTDCPWSRRQASPWTLEAICICSRTSQLLASSFTLVGQGLTWSP</sequence>
<protein>
    <submittedName>
        <fullName evidence="1">Alternative protein C15orf58</fullName>
    </submittedName>
</protein>
<proteinExistence type="predicted"/>
<reference evidence="1" key="1">
    <citation type="journal article" date="2013" name="PLoS ONE">
        <title>Direct detection of alternative open reading frames translation products in human significantly expands the proteome.</title>
        <authorList>
            <person name="Vanderperre B."/>
            <person name="Lucier J.-F."/>
            <person name="Motard J."/>
            <person name="Tremblay G."/>
            <person name="Vanderperre S."/>
            <person name="Wisztorski M."/>
            <person name="Salzet M."/>
            <person name="Boisvert F.-M."/>
            <person name="Roucou X."/>
        </authorList>
    </citation>
    <scope>NUCLEOTIDE SEQUENCE</scope>
</reference>
<dbReference type="EMBL" id="HF583539">
    <property type="protein sequence ID" value="CCQ43036.1"/>
    <property type="molecule type" value="Genomic_DNA"/>
</dbReference>
<dbReference type="ChiTaRS" id="GDPGP1">
    <property type="organism name" value="human"/>
</dbReference>
<gene>
    <name evidence="1" type="primary">C15orf58</name>
</gene>
<name>L8E8I1_HUMAN</name>
<dbReference type="AlphaFoldDB" id="L8E8I1"/>
<organism evidence="1">
    <name type="scientific">Homo sapiens</name>
    <name type="common">Human</name>
    <dbReference type="NCBI Taxonomy" id="9606"/>
    <lineage>
        <taxon>Eukaryota</taxon>
        <taxon>Metazoa</taxon>
        <taxon>Chordata</taxon>
        <taxon>Craniata</taxon>
        <taxon>Vertebrata</taxon>
        <taxon>Euteleostomi</taxon>
        <taxon>Mammalia</taxon>
        <taxon>Eutheria</taxon>
        <taxon>Euarchontoglires</taxon>
        <taxon>Primates</taxon>
        <taxon>Haplorrhini</taxon>
        <taxon>Catarrhini</taxon>
        <taxon>Hominidae</taxon>
        <taxon>Homo</taxon>
    </lineage>
</organism>
<evidence type="ECO:0000313" key="1">
    <source>
        <dbReference type="EMBL" id="CCQ43036.1"/>
    </source>
</evidence>
<accession>L8E8I1</accession>